<dbReference type="PANTHER" id="PTHR13723:SF281">
    <property type="entry name" value="PAPILIN"/>
    <property type="match status" value="1"/>
</dbReference>
<keyword evidence="6" id="KW-1015">Disulfide bond</keyword>
<gene>
    <name evidence="16" type="ORF">CAOG_004632</name>
</gene>
<evidence type="ECO:0000256" key="7">
    <source>
        <dbReference type="ARBA" id="ARBA00023180"/>
    </source>
</evidence>
<evidence type="ECO:0000256" key="9">
    <source>
        <dbReference type="PROSITE-ProRule" id="PRU00276"/>
    </source>
</evidence>
<evidence type="ECO:0000313" key="16">
    <source>
        <dbReference type="EMBL" id="KJE93914.1"/>
    </source>
</evidence>
<dbReference type="GO" id="GO:0046872">
    <property type="term" value="F:metal ion binding"/>
    <property type="evidence" value="ECO:0007669"/>
    <property type="project" value="UniProtKB-KW"/>
</dbReference>
<dbReference type="PROSITE" id="PS50215">
    <property type="entry name" value="ADAM_MEPRO"/>
    <property type="match status" value="1"/>
</dbReference>
<protein>
    <submittedName>
        <fullName evidence="16">Thrombospondin</fullName>
    </submittedName>
</protein>
<evidence type="ECO:0000256" key="10">
    <source>
        <dbReference type="SAM" id="MobiDB-lite"/>
    </source>
</evidence>
<keyword evidence="7" id="KW-0325">Glycoprotein</keyword>
<dbReference type="PhylomeDB" id="A0A0D2X394"/>
<dbReference type="InterPro" id="IPR036383">
    <property type="entry name" value="TSP1_rpt_sf"/>
</dbReference>
<dbReference type="InParanoid" id="A0A0D2X394"/>
<dbReference type="InterPro" id="IPR050439">
    <property type="entry name" value="ADAMTS_ADAMTS-like"/>
</dbReference>
<dbReference type="GO" id="GO:0006508">
    <property type="term" value="P:proteolysis"/>
    <property type="evidence" value="ECO:0007669"/>
    <property type="project" value="InterPro"/>
</dbReference>
<dbReference type="InterPro" id="IPR001762">
    <property type="entry name" value="Disintegrin_dom"/>
</dbReference>
<dbReference type="PANTHER" id="PTHR13723">
    <property type="entry name" value="ADAMTS A DISINTEGRIN AND METALLOPROTEASE WITH THROMBOSPONDIN MOTIFS PROTEASE"/>
    <property type="match status" value="1"/>
</dbReference>
<dbReference type="Pfam" id="PF19030">
    <property type="entry name" value="TSP1_ADAMTS"/>
    <property type="match status" value="14"/>
</dbReference>
<dbReference type="GO" id="GO:0004222">
    <property type="term" value="F:metalloendopeptidase activity"/>
    <property type="evidence" value="ECO:0007669"/>
    <property type="project" value="InterPro"/>
</dbReference>
<feature type="domain" description="SH3" evidence="13">
    <location>
        <begin position="1999"/>
        <end position="2060"/>
    </location>
</feature>
<feature type="compositionally biased region" description="Pro residues" evidence="10">
    <location>
        <begin position="2151"/>
        <end position="2160"/>
    </location>
</feature>
<evidence type="ECO:0000256" key="12">
    <source>
        <dbReference type="SAM" id="SignalP"/>
    </source>
</evidence>
<feature type="region of interest" description="Disordered" evidence="10">
    <location>
        <begin position="2081"/>
        <end position="2255"/>
    </location>
</feature>
<dbReference type="SMART" id="SM00560">
    <property type="entry name" value="LamGL"/>
    <property type="match status" value="1"/>
</dbReference>
<evidence type="ECO:0000256" key="6">
    <source>
        <dbReference type="ARBA" id="ARBA00023157"/>
    </source>
</evidence>
<feature type="compositionally biased region" description="Low complexity" evidence="10">
    <location>
        <begin position="2246"/>
        <end position="2255"/>
    </location>
</feature>
<dbReference type="SUPFAM" id="SSF55486">
    <property type="entry name" value="Metalloproteases ('zincins'), catalytic domain"/>
    <property type="match status" value="1"/>
</dbReference>
<evidence type="ECO:0000259" key="15">
    <source>
        <dbReference type="PROSITE" id="PS50215"/>
    </source>
</evidence>
<feature type="compositionally biased region" description="Polar residues" evidence="10">
    <location>
        <begin position="2100"/>
        <end position="2114"/>
    </location>
</feature>
<evidence type="ECO:0000256" key="1">
    <source>
        <dbReference type="ARBA" id="ARBA00004613"/>
    </source>
</evidence>
<feature type="binding site" evidence="9">
    <location>
        <position position="434"/>
    </location>
    <ligand>
        <name>Zn(2+)</name>
        <dbReference type="ChEBI" id="CHEBI:29105"/>
        <note>catalytic</note>
    </ligand>
</feature>
<feature type="signal peptide" evidence="12">
    <location>
        <begin position="1"/>
        <end position="24"/>
    </location>
</feature>
<organism evidence="16 17">
    <name type="scientific">Capsaspora owczarzaki (strain ATCC 30864)</name>
    <dbReference type="NCBI Taxonomy" id="595528"/>
    <lineage>
        <taxon>Eukaryota</taxon>
        <taxon>Filasterea</taxon>
        <taxon>Capsaspora</taxon>
    </lineage>
</organism>
<name>A0A0D2X394_CAPO3</name>
<feature type="chain" id="PRO_5002270372" evidence="12">
    <location>
        <begin position="25"/>
        <end position="2255"/>
    </location>
</feature>
<keyword evidence="11" id="KW-0812">Transmembrane</keyword>
<dbReference type="SMART" id="SM00050">
    <property type="entry name" value="DISIN"/>
    <property type="match status" value="1"/>
</dbReference>
<dbReference type="PROSITE" id="PS50214">
    <property type="entry name" value="DISINTEGRIN_2"/>
    <property type="match status" value="1"/>
</dbReference>
<dbReference type="Pfam" id="PF14604">
    <property type="entry name" value="SH3_9"/>
    <property type="match status" value="1"/>
</dbReference>
<dbReference type="Proteomes" id="UP000008743">
    <property type="component" value="Unassembled WGS sequence"/>
</dbReference>
<dbReference type="SUPFAM" id="SSF82895">
    <property type="entry name" value="TSP-1 type 1 repeat"/>
    <property type="match status" value="17"/>
</dbReference>
<keyword evidence="11" id="KW-0472">Membrane</keyword>
<keyword evidence="2 8" id="KW-0728">SH3 domain</keyword>
<sequence length="2255" mass="231126">MLVRKSTTRMTAALVLLAVGSSLAVLQAAASRTTSTDYFSTPQLSKIYAVTRASVRANDANLEADHRRQVWDAVEPQHTSLRRRQTTVQDADELEHWNPERPFPDHIEVSFTAADGSAETVQAELVYGFFADTARVFTTSTVNGVQVIEQHRPVLRAYHGQTLTGHLVSVVLHDEPDSFQMVVFDPAGHYTIEPAIRHLPDVESQTQRRALQDATMATGLILFHGVDDVQETLSDAVLKDEDNARRADGAKSRSPIPLAKSIRLPSGNQRRVAQWTNCLPASVTTTQAINVGYAIDAGYYQFMGSSTTNVQYSVVEIMSSTNMLYKAQLNVVIRTSTLDIRTTTNSDTWNQIPSTPGSQSCGLTINQALTSFQTWRQAKPATETNGLYHLLTYCYPSPGTVGLATVGCLCNRRYGGVSSTSSQTWITVAHEMGHNFNAQHTFDVGGLMDYGDGTYLGEYQFHPNNKAEVCSHMTASRAANYAGTYTVPSCWSNYQAICGNGNIEPGEDCDDTSACCSNCKFANPSYECSGGPCCTSCMFVMPNTLCMSSKGQCMNGRCVNLAGGCESYSNVKMCPTSPVTTSNQCALNCKYSSSSSCTPASSIGGIVTTLFLPLGTVCSRSPYSTCQTSGSSVACLAATIYTWNTGSWSACSPSCGAGTQTRTVTCVNGASTTVSDSLCTGTKPATSQSCNNGACGSYAWQQSGFGACSVPCGSGTQTQTVQCVNTASGNAVVADSFCTGTKPSTSQSCSSTACGWYTGSFGACSPSCGAGTQTRTVECRTNAGNGVAASSTYCTGTQPATSQSCNNGACPAYAWQQSGFGACSVPCGSGTQTQTVQCVNTAASNAVVADSLCTGTKPSTSQSCSSTACGWFTGSFGACSPSCGVGTQTRTVECRTNAGNGVAASSTYCTGTQPATSQSCNNGACPVYSWQQSGFGACSVPCGSGTQTQTVQCVNTAASNAVVADSLCTGTKPSTSQSCSSTACGWFTGSFGACSPSCGAGTQTRTVECRTNAGNGVAASSTYCTDTQPAASQSCNNGACGSYVWQQSGFGACSVPCGSGTQTQTVQCVNTAASNAVVADSLCTGTKPSTSQSCSSTACGWFTGSFGACSPSCGAGTQTRTVECRTNAGNGVAASSTYCTGTQPATSQSCNNGACPVYAWKQSGFGACSVPCGSGTQTQTVQCVNTAAGDAIVSDSLCTGTKPSASQSCSSTVCGWYAGTFGVCSVTCSGTGTQTRTVECRTNGGNGATVADTYCSGTQPASSQSCNNGACPTYAWQQSGFGACSPSCGAGTQTQTVQCVNTAAANAVVSDSLCTGTKPSTSQACNNGVCPSYSWQQSGFGGCTQPCGGGTQSQTVQCVNTAAGNAVVADSLCTGTKPATSQSCNTGACPSYSWQQSGFGACSASCGTGTQTQTVQCVNTASGNTVVADSLCSGTKPASSRNCNTHVCPPAIDCSCTAWSVFAPCSVSCGSGVQKSYRTCTEARDGGRTCAQLGLTSTVRQQACNTQACPVDCSCGAWTGPTACSATCGGGKQTYTRTCTEASAGGLTCAAMGLKTTRQVTCNSGSCPTPANRDCSCSAWSSWSTCSRNCGTGAQFRTRTCSAAVGSGQTCAALGLTSTSEYRSCNSFVCALPTKYMVALFSFDGSGPSFTDSQGNVFSWSSALTRRDTSTTVPAIRGNAAEFGGSASMALTSGPRLYEVTLSAFIQPSAMASGTAFIRAPNAGTTNFFVSFRTNGGRVTPFVNVGSTTLAATLSSSIPTTSWSHIAVTLNADGALTVYLNGTQVAARTGATIPTTSIAPGNWEVACFDAETNCYSGAMDELSVWNAALSAEEVAELYNRYFSGLSSTSDRGSPAPASGSDGGSSIVPVIVGVLIGLLVVLIIVIVLVRRHRRNANYNHVKKMARRNSVDSNDSLGRDKTAGSLDTQTPALITNARANKHQSLATMAVTANPLLSAPAAAAPAPAKKPGRLGQMTFGRRSAASNAAAAGAADNAVEQPEVGALFRAQYAYQPHQSDELELAIGDVIHVTSQSDDGWMLGKNNRTKKHGVCPGNYLVRMDANDTTAIPTGTLSVAAAKAAEAASSSPAKAPKPAKLPRPTVSETANPVFSHTNNDTPSPKPTPPAKPSTLPPKLGSNYNRLGSSDSLLDSPTSPPSKPAPLAPASAAPSKPAPLAPASAAPSKPAPIAAKPSPIAPKPAPIASKPTPPAGKPTPPPGKPLPVDKPTPPAGKPAPPAGKPAPPPGKPSKPSASQSEL</sequence>
<dbReference type="RefSeq" id="XP_004347379.1">
    <property type="nucleotide sequence ID" value="XM_004347329.2"/>
</dbReference>
<reference evidence="17" key="1">
    <citation type="submission" date="2011-02" db="EMBL/GenBank/DDBJ databases">
        <title>The Genome Sequence of Capsaspora owczarzaki ATCC 30864.</title>
        <authorList>
            <person name="Russ C."/>
            <person name="Cuomo C."/>
            <person name="Burger G."/>
            <person name="Gray M.W."/>
            <person name="Holland P.W.H."/>
            <person name="King N."/>
            <person name="Lang F.B.F."/>
            <person name="Roger A.J."/>
            <person name="Ruiz-Trillo I."/>
            <person name="Young S.K."/>
            <person name="Zeng Q."/>
            <person name="Gargeya S."/>
            <person name="Alvarado L."/>
            <person name="Berlin A."/>
            <person name="Chapman S.B."/>
            <person name="Chen Z."/>
            <person name="Freedman E."/>
            <person name="Gellesch M."/>
            <person name="Goldberg J."/>
            <person name="Griggs A."/>
            <person name="Gujja S."/>
            <person name="Heilman E."/>
            <person name="Heiman D."/>
            <person name="Howarth C."/>
            <person name="Mehta T."/>
            <person name="Neiman D."/>
            <person name="Pearson M."/>
            <person name="Roberts A."/>
            <person name="Saif S."/>
            <person name="Shea T."/>
            <person name="Shenoy N."/>
            <person name="Sisk P."/>
            <person name="Stolte C."/>
            <person name="Sykes S."/>
            <person name="White J."/>
            <person name="Yandava C."/>
            <person name="Haas B."/>
            <person name="Nusbaum C."/>
            <person name="Birren B."/>
        </authorList>
    </citation>
    <scope>NUCLEOTIDE SEQUENCE</scope>
    <source>
        <strain evidence="17">ATCC 30864</strain>
    </source>
</reference>
<dbReference type="PROSITE" id="PS50002">
    <property type="entry name" value="SH3"/>
    <property type="match status" value="1"/>
</dbReference>
<dbReference type="PROSITE" id="PS50092">
    <property type="entry name" value="TSP1"/>
    <property type="match status" value="17"/>
</dbReference>
<dbReference type="InterPro" id="IPR001590">
    <property type="entry name" value="Peptidase_M12B"/>
</dbReference>
<evidence type="ECO:0000256" key="2">
    <source>
        <dbReference type="ARBA" id="ARBA00022443"/>
    </source>
</evidence>
<dbReference type="InterPro" id="IPR036028">
    <property type="entry name" value="SH3-like_dom_sf"/>
</dbReference>
<dbReference type="STRING" id="595528.A0A0D2X394"/>
<feature type="active site" evidence="9">
    <location>
        <position position="431"/>
    </location>
</feature>
<keyword evidence="9" id="KW-0862">Zinc</keyword>
<evidence type="ECO:0000256" key="8">
    <source>
        <dbReference type="PROSITE-ProRule" id="PRU00192"/>
    </source>
</evidence>
<dbReference type="eggNOG" id="KOG3607">
    <property type="taxonomic scope" value="Eukaryota"/>
</dbReference>
<feature type="compositionally biased region" description="Pro residues" evidence="10">
    <location>
        <begin position="2117"/>
        <end position="2129"/>
    </location>
</feature>
<dbReference type="Gene3D" id="2.60.120.200">
    <property type="match status" value="1"/>
</dbReference>
<dbReference type="GO" id="GO:0005576">
    <property type="term" value="C:extracellular region"/>
    <property type="evidence" value="ECO:0007669"/>
    <property type="project" value="UniProtKB-SubCell"/>
</dbReference>
<dbReference type="OMA" id="CYPETGL"/>
<dbReference type="GO" id="GO:0030198">
    <property type="term" value="P:extracellular matrix organization"/>
    <property type="evidence" value="ECO:0007669"/>
    <property type="project" value="TreeGrafter"/>
</dbReference>
<dbReference type="eggNOG" id="KOG4225">
    <property type="taxonomic scope" value="Eukaryota"/>
</dbReference>
<feature type="transmembrane region" description="Helical" evidence="11">
    <location>
        <begin position="1866"/>
        <end position="1888"/>
    </location>
</feature>
<dbReference type="Pfam" id="PF13385">
    <property type="entry name" value="Laminin_G_3"/>
    <property type="match status" value="1"/>
</dbReference>
<evidence type="ECO:0000256" key="4">
    <source>
        <dbReference type="ARBA" id="ARBA00022729"/>
    </source>
</evidence>
<dbReference type="InterPro" id="IPR013320">
    <property type="entry name" value="ConA-like_dom_sf"/>
</dbReference>
<proteinExistence type="predicted"/>
<feature type="binding site" evidence="9">
    <location>
        <position position="430"/>
    </location>
    <ligand>
        <name>Zn(2+)</name>
        <dbReference type="ChEBI" id="CHEBI:29105"/>
        <note>catalytic</note>
    </ligand>
</feature>
<dbReference type="SMART" id="SM00326">
    <property type="entry name" value="SH3"/>
    <property type="match status" value="1"/>
</dbReference>
<comment type="caution">
    <text evidence="9">Lacks conserved residue(s) required for the propagation of feature annotation.</text>
</comment>
<evidence type="ECO:0000256" key="5">
    <source>
        <dbReference type="ARBA" id="ARBA00022737"/>
    </source>
</evidence>
<feature type="domain" description="Disintegrin" evidence="14">
    <location>
        <begin position="495"/>
        <end position="565"/>
    </location>
</feature>
<dbReference type="InterPro" id="IPR006558">
    <property type="entry name" value="LamG-like"/>
</dbReference>
<keyword evidence="11" id="KW-1133">Transmembrane helix</keyword>
<keyword evidence="3" id="KW-0964">Secreted</keyword>
<dbReference type="Gene3D" id="3.40.390.10">
    <property type="entry name" value="Collagenase (Catalytic Domain)"/>
    <property type="match status" value="1"/>
</dbReference>
<dbReference type="EMBL" id="KE346366">
    <property type="protein sequence ID" value="KJE93914.1"/>
    <property type="molecule type" value="Genomic_DNA"/>
</dbReference>
<dbReference type="InterPro" id="IPR024079">
    <property type="entry name" value="MetalloPept_cat_dom_sf"/>
</dbReference>
<feature type="compositionally biased region" description="Low complexity" evidence="10">
    <location>
        <begin position="2081"/>
        <end position="2092"/>
    </location>
</feature>
<dbReference type="SUPFAM" id="SSF50044">
    <property type="entry name" value="SH3-domain"/>
    <property type="match status" value="1"/>
</dbReference>
<dbReference type="Pfam" id="PF13582">
    <property type="entry name" value="Reprolysin_3"/>
    <property type="match status" value="1"/>
</dbReference>
<feature type="compositionally biased region" description="Pro residues" evidence="10">
    <location>
        <begin position="2192"/>
        <end position="2245"/>
    </location>
</feature>
<dbReference type="PRINTS" id="PR01217">
    <property type="entry name" value="PRICHEXTENSN"/>
</dbReference>
<comment type="subcellular location">
    <subcellularLocation>
        <location evidence="1">Secreted</location>
    </subcellularLocation>
</comment>
<evidence type="ECO:0000256" key="11">
    <source>
        <dbReference type="SAM" id="Phobius"/>
    </source>
</evidence>
<feature type="binding site" evidence="9">
    <location>
        <position position="440"/>
    </location>
    <ligand>
        <name>Zn(2+)</name>
        <dbReference type="ChEBI" id="CHEBI:29105"/>
        <note>catalytic</note>
    </ligand>
</feature>
<evidence type="ECO:0000259" key="14">
    <source>
        <dbReference type="PROSITE" id="PS50214"/>
    </source>
</evidence>
<feature type="compositionally biased region" description="Low complexity" evidence="10">
    <location>
        <begin position="2174"/>
        <end position="2191"/>
    </location>
</feature>
<dbReference type="InterPro" id="IPR001452">
    <property type="entry name" value="SH3_domain"/>
</dbReference>
<dbReference type="InterPro" id="IPR000884">
    <property type="entry name" value="TSP1_rpt"/>
</dbReference>
<dbReference type="GO" id="GO:0031012">
    <property type="term" value="C:extracellular matrix"/>
    <property type="evidence" value="ECO:0007669"/>
    <property type="project" value="TreeGrafter"/>
</dbReference>
<keyword evidence="4 12" id="KW-0732">Signal</keyword>
<dbReference type="OrthoDB" id="5948003at2759"/>
<evidence type="ECO:0000259" key="13">
    <source>
        <dbReference type="PROSITE" id="PS50002"/>
    </source>
</evidence>
<keyword evidence="5" id="KW-0677">Repeat</keyword>
<dbReference type="Gene3D" id="2.20.100.10">
    <property type="entry name" value="Thrombospondin type-1 (TSP1) repeat"/>
    <property type="match status" value="17"/>
</dbReference>
<dbReference type="SUPFAM" id="SSF49899">
    <property type="entry name" value="Concanavalin A-like lectins/glucanases"/>
    <property type="match status" value="1"/>
</dbReference>
<evidence type="ECO:0000313" key="17">
    <source>
        <dbReference type="Proteomes" id="UP000008743"/>
    </source>
</evidence>
<keyword evidence="17" id="KW-1185">Reference proteome</keyword>
<dbReference type="Gene3D" id="2.30.30.40">
    <property type="entry name" value="SH3 Domains"/>
    <property type="match status" value="1"/>
</dbReference>
<dbReference type="FunFam" id="2.20.100.10:FF:000005">
    <property type="entry name" value="ADAM metallopeptidase with thrombospondin type 1 motif 9"/>
    <property type="match status" value="1"/>
</dbReference>
<accession>A0A0D2X394</accession>
<feature type="domain" description="Peptidase M12B" evidence="15">
    <location>
        <begin position="287"/>
        <end position="490"/>
    </location>
</feature>
<dbReference type="Pfam" id="PF00090">
    <property type="entry name" value="TSP_1"/>
    <property type="match status" value="3"/>
</dbReference>
<evidence type="ECO:0000256" key="3">
    <source>
        <dbReference type="ARBA" id="ARBA00022525"/>
    </source>
</evidence>
<dbReference type="eggNOG" id="KOG3538">
    <property type="taxonomic scope" value="Eukaryota"/>
</dbReference>
<keyword evidence="9" id="KW-0479">Metal-binding</keyword>
<dbReference type="SMART" id="SM00209">
    <property type="entry name" value="TSP1"/>
    <property type="match status" value="17"/>
</dbReference>